<keyword evidence="1" id="KW-0802">TPR repeat</keyword>
<keyword evidence="2" id="KW-0175">Coiled coil</keyword>
<dbReference type="InterPro" id="IPR011990">
    <property type="entry name" value="TPR-like_helical_dom_sf"/>
</dbReference>
<dbReference type="SUPFAM" id="SSF48452">
    <property type="entry name" value="TPR-like"/>
    <property type="match status" value="1"/>
</dbReference>
<dbReference type="SMART" id="SM00015">
    <property type="entry name" value="IQ"/>
    <property type="match status" value="2"/>
</dbReference>
<protein>
    <submittedName>
        <fullName evidence="3">Uncharacterized protein</fullName>
    </submittedName>
</protein>
<sequence>MKLRTNAYEFLSQGDVDSGLNLFLQSIEEAAESIGESNLKFEIFFKQSVQMICQISMQLLSQKKMENSLEILFRIEEFITDSRFSSIDQNLKVLVLNNIGCIYKRHDSKLQESLKYLEKAEKIIHEYHCYENAGITYLNLGALYSKLKNYEESLSVTKRAYDYFKSEINELKIQPIIDQKLINQKARHLAITSLNIGANYEVLENYEDAVKNYEDGQQIILPISSLNDPLNTKFQRCIAKCRAFRPYSGKQSKSTTQFPQVGNIQQHYEQSPSNNNDDQFYNTMPQQQFKNFEKTKSSKKKAPRVMKQNYFSDYEDIDYFQSINNSINNSKIFGRNTFQNQGIQSSVERGGSRNSKDLGSDLEKMGIQDWKDSDQESLQQLYRKNRDKKSKGKAIQEQARKRKNEYLQQKALEKQRQYETEQERIKREEEEKQLEMAYNKKREEKAIYLQQFYRKKRNQLEIRQQTREKAQIELKKRQQIKENKSAIVIQSNFRMFKERNNYLLQNMLGKNAKNRKDKYKSKLIKKFKTAVRYIEKKTFEEWDNCQVLYTNLTVYLQEKILTQEEAEAIARSRKTSYNYLNNSHNQSVSRNQLHLVEITDLDKIEKLSNNVLKQPTYINQHSYELEQAVILIQKNVRTMLAKEKVNMLKNDRSIYLYRVWNIKVASEGLTEVLIRCYLYHDQQQGKRFAAKNMQTNKYFVQRLEWSDRLMEEYPRPTNFDIEELIDFNVREHTMEFSEIAYNILGKAQNYLAIKDRVRELNEQKESELFVTQRLIYDQNETYNLRLYYFIDKEKKCIKITCTHMARIRNNQTTIPPYYQEMFPNFQENYLFFFGSALLEKAYIKKSRKDQQKKIGVPRIEEIMAEIKIQIKRQRGQKIEFQNSTLDARKIFNSMRLKMVYQQNNSLVGQLNIQGQQEKQFEFQEGEQYAKLIQDLYRKYSKKKRENLEKTKVINNDESLKDMAMKMRSQTYQFIELEKKDAIEKRVKQEGEVVKPIQMGDRILEDYEYNQPILRKDTYPSQFKISLQELSLQQQQSEIEPKTELTIKYQEQLSKEIISDNYQKYSQQQQLDGIKEKWLFDAYVQRLSNLLIIVGLRTYGEDERQEVLTTQISLQQLDLNDAKNPQAQKKYIIEKILVNLRFKEGHKDFETNQNIASMLYYKEPTEDQEQKDKTEAKNQKKQVLSSYEQLQKELKQDQSSLVKLQSYNNGHFQVSYEIQLKTMIILCTIFHRQDVRVKTEILYPLELFQCEPLKDMISCKNTNELHRFFKNILKQMTENLEITTVKVNGDQKISQVKNFLKSQEFFLFDKVQKNSSKYFKLSFFLLRNDYKLKLIVQRHPTKSSKQFSTGFEISLLKLKQKFDLSSKDTLYQIQKMREKYKKQQEEESQFLGKKQSLNTEHETKDEIYLKQQFDYLKISEQEWQQILRLNRKAEFKQDPIFLTQNRWMDIQGIHSLVYYRNIFRDLVNYLEQNIIFHQKYDHIAPEIKDDRIQLEQIKLRDKKVVKKKVKKPNSKVQFQFQQQQKAAMAIYKAYQRIKVHEYRNLRKESQDQRQSQIKQIGQRVKRAFKQIGNQRYIVNIYKKDNVYTFHLVNVLREKKRQQRKDGPIRLLKAVYEFDNNKLLNTKEKTIEDFLLDQLDMREPETKNLYDSQNNIIGRQKLGEDEGELFFKDFAYQSIKDQDNQENSEENETQLAQQQMQPQLFISQDKNQALNKELQEQNMGDGVPPNIASNLVDYVHQKDESGREMVYNVVYTGKRPKDIMEKKKQLLLQKGNGQTVKIDVDLGELKKLYPTLNLKSQELMKFIGEQLIEGIKVDKSGKIILDSNKINPHCINVTENLKGDEDIEEMYAQELDSDDDERKKQMEERKQLQQILEQKQREELQKQLDGQVKFRGGKIGLGGFKKQIRPKIPPKVQKQETQTNYNYDNESRVILLRDTRFFNYIKYLVRVYLIERQVNKIISSSKDQVFQEYETCYQIDSMNLTDKKQSNLTWEITPLEVAEISGGIVDKNEAARYLLKRLQIYNNQYILVVDEKVHANKIKPANNLVVFYAKGIQPIQIHFKNRTYRKNYHIFQTEMKQKKADMIWRGVPQELKTLKNSYLLVCFQKNKVKKLEFVAFDLLNFQRYTTELDRNQFVKYLNIDKQETIKTLSKFFDIDQNKQQLQFNEGIAKEFLEKHFKDAYNQKLITAQSLKSQKGYNNDEFK</sequence>
<dbReference type="OMA" id="HREYMIV"/>
<dbReference type="PROSITE" id="PS50096">
    <property type="entry name" value="IQ"/>
    <property type="match status" value="1"/>
</dbReference>
<proteinExistence type="predicted"/>
<dbReference type="InParanoid" id="A0A0V0QXN3"/>
<comment type="caution">
    <text evidence="3">The sequence shown here is derived from an EMBL/GenBank/DDBJ whole genome shotgun (WGS) entry which is preliminary data.</text>
</comment>
<evidence type="ECO:0000313" key="3">
    <source>
        <dbReference type="EMBL" id="KRX06964.1"/>
    </source>
</evidence>
<feature type="coiled-coil region" evidence="2">
    <location>
        <begin position="1172"/>
        <end position="1206"/>
    </location>
</feature>
<feature type="coiled-coil region" evidence="2">
    <location>
        <begin position="396"/>
        <end position="483"/>
    </location>
</feature>
<dbReference type="InterPro" id="IPR000048">
    <property type="entry name" value="IQ_motif_EF-hand-BS"/>
</dbReference>
<name>A0A0V0QXN3_PSEPJ</name>
<reference evidence="3 4" key="1">
    <citation type="journal article" date="2015" name="Sci. Rep.">
        <title>Genome of the facultative scuticociliatosis pathogen Pseudocohnilembus persalinus provides insight into its virulence through horizontal gene transfer.</title>
        <authorList>
            <person name="Xiong J."/>
            <person name="Wang G."/>
            <person name="Cheng J."/>
            <person name="Tian M."/>
            <person name="Pan X."/>
            <person name="Warren A."/>
            <person name="Jiang C."/>
            <person name="Yuan D."/>
            <person name="Miao W."/>
        </authorList>
    </citation>
    <scope>NUCLEOTIDE SEQUENCE [LARGE SCALE GENOMIC DNA]</scope>
    <source>
        <strain evidence="3">36N120E</strain>
    </source>
</reference>
<feature type="coiled-coil region" evidence="2">
    <location>
        <begin position="1853"/>
        <end position="1883"/>
    </location>
</feature>
<dbReference type="SMART" id="SM00028">
    <property type="entry name" value="TPR"/>
    <property type="match status" value="3"/>
</dbReference>
<dbReference type="EMBL" id="LDAU01000090">
    <property type="protein sequence ID" value="KRX06964.1"/>
    <property type="molecule type" value="Genomic_DNA"/>
</dbReference>
<dbReference type="Proteomes" id="UP000054937">
    <property type="component" value="Unassembled WGS sequence"/>
</dbReference>
<organism evidence="3 4">
    <name type="scientific">Pseudocohnilembus persalinus</name>
    <name type="common">Ciliate</name>
    <dbReference type="NCBI Taxonomy" id="266149"/>
    <lineage>
        <taxon>Eukaryota</taxon>
        <taxon>Sar</taxon>
        <taxon>Alveolata</taxon>
        <taxon>Ciliophora</taxon>
        <taxon>Intramacronucleata</taxon>
        <taxon>Oligohymenophorea</taxon>
        <taxon>Scuticociliatia</taxon>
        <taxon>Philasterida</taxon>
        <taxon>Pseudocohnilembidae</taxon>
        <taxon>Pseudocohnilembus</taxon>
    </lineage>
</organism>
<dbReference type="Gene3D" id="1.25.40.10">
    <property type="entry name" value="Tetratricopeptide repeat domain"/>
    <property type="match status" value="1"/>
</dbReference>
<dbReference type="InterPro" id="IPR019734">
    <property type="entry name" value="TPR_rpt"/>
</dbReference>
<dbReference type="OrthoDB" id="295665at2759"/>
<dbReference type="Gene3D" id="1.20.5.190">
    <property type="match status" value="1"/>
</dbReference>
<dbReference type="PROSITE" id="PS50005">
    <property type="entry name" value="TPR"/>
    <property type="match status" value="1"/>
</dbReference>
<gene>
    <name evidence="3" type="ORF">PPERSA_07127</name>
</gene>
<accession>A0A0V0QXN3</accession>
<keyword evidence="4" id="KW-1185">Reference proteome</keyword>
<dbReference type="Pfam" id="PF00612">
    <property type="entry name" value="IQ"/>
    <property type="match status" value="1"/>
</dbReference>
<evidence type="ECO:0000313" key="4">
    <source>
        <dbReference type="Proteomes" id="UP000054937"/>
    </source>
</evidence>
<evidence type="ECO:0000256" key="1">
    <source>
        <dbReference type="PROSITE-ProRule" id="PRU00339"/>
    </source>
</evidence>
<evidence type="ECO:0000256" key="2">
    <source>
        <dbReference type="SAM" id="Coils"/>
    </source>
</evidence>
<feature type="repeat" description="TPR" evidence="1">
    <location>
        <begin position="134"/>
        <end position="167"/>
    </location>
</feature>